<evidence type="ECO:0000256" key="8">
    <source>
        <dbReference type="ARBA" id="ARBA00048434"/>
    </source>
</evidence>
<dbReference type="AlphaFoldDB" id="A0AB34FRJ0"/>
<comment type="caution">
    <text evidence="11">The sequence shown here is derived from an EMBL/GenBank/DDBJ whole genome shotgun (WGS) entry which is preliminary data.</text>
</comment>
<evidence type="ECO:0000256" key="9">
    <source>
        <dbReference type="SAM" id="MobiDB-lite"/>
    </source>
</evidence>
<dbReference type="PROSITE" id="PS51675">
    <property type="entry name" value="SAM_MT_TRM10"/>
    <property type="match status" value="1"/>
</dbReference>
<feature type="region of interest" description="Disordered" evidence="9">
    <location>
        <begin position="374"/>
        <end position="441"/>
    </location>
</feature>
<feature type="compositionally biased region" description="Acidic residues" evidence="9">
    <location>
        <begin position="430"/>
        <end position="441"/>
    </location>
</feature>
<feature type="compositionally biased region" description="Low complexity" evidence="9">
    <location>
        <begin position="10"/>
        <end position="21"/>
    </location>
</feature>
<dbReference type="EC" id="2.1.1.221" evidence="1"/>
<keyword evidence="12" id="KW-1185">Reference proteome</keyword>
<feature type="compositionally biased region" description="Acidic residues" evidence="9">
    <location>
        <begin position="379"/>
        <end position="412"/>
    </location>
</feature>
<keyword evidence="4" id="KW-0808">Transferase</keyword>
<dbReference type="InterPro" id="IPR028564">
    <property type="entry name" value="MT_TRM10-typ"/>
</dbReference>
<evidence type="ECO:0000256" key="1">
    <source>
        <dbReference type="ARBA" id="ARBA00012797"/>
    </source>
</evidence>
<evidence type="ECO:0000256" key="5">
    <source>
        <dbReference type="ARBA" id="ARBA00022691"/>
    </source>
</evidence>
<dbReference type="PANTHER" id="PTHR13563:SF13">
    <property type="entry name" value="TRNA METHYLTRANSFERASE 10 HOMOLOG A"/>
    <property type="match status" value="1"/>
</dbReference>
<dbReference type="EMBL" id="JAQHRD010000005">
    <property type="protein sequence ID" value="KAJ6440957.1"/>
    <property type="molecule type" value="Genomic_DNA"/>
</dbReference>
<dbReference type="Gene3D" id="3.40.1280.30">
    <property type="match status" value="1"/>
</dbReference>
<evidence type="ECO:0000256" key="3">
    <source>
        <dbReference type="ARBA" id="ARBA00022603"/>
    </source>
</evidence>
<feature type="compositionally biased region" description="Low complexity" evidence="9">
    <location>
        <begin position="35"/>
        <end position="50"/>
    </location>
</feature>
<dbReference type="GO" id="GO:0005634">
    <property type="term" value="C:nucleus"/>
    <property type="evidence" value="ECO:0007669"/>
    <property type="project" value="TreeGrafter"/>
</dbReference>
<sequence>MSSTEGPDVPAQAAPSGQAPQTVQTDATPNTGAQTHPAPTDNTTTTQETPSSKGDTTDASAAPPMSKNALKRLRKAQEWEDGKDDRRKRRKEKRQTRRERQREERATLIAQGVDPKSLAPAPRPPSTLVPVALIVDCDFEQYMTDKERVSLSSQVTRCYADNRAARYRSHLWLAGWGGALERRFNDVLGRQQDHWKGVGFAPGDFLACADLAREKMRSQQAGGGGSASGTGTGGGAGGEMIPSLQRSVDEPVSWDVAEREPFPLPGPAPPLDPRHRDVVYLTSESPYTLQRLEPHTSYVIGGLVDKNREKGLCYRRARERGIRTARLPIGDFMVLKSRQILATNHVVEIMLKWLECEDWGEAFMAVIPKRKGGKLIGDEGGDEGDDGAAGEGGDSELVEDEDADEDDEDQGAGDEAAKPREVASTTDVAVEQELEATQETQ</sequence>
<gene>
    <name evidence="11" type="primary">TRMT10</name>
    <name evidence="11" type="ORF">O9K51_06750</name>
</gene>
<evidence type="ECO:0000313" key="11">
    <source>
        <dbReference type="EMBL" id="KAJ6440957.1"/>
    </source>
</evidence>
<feature type="compositionally biased region" description="Polar residues" evidence="9">
    <location>
        <begin position="22"/>
        <end position="34"/>
    </location>
</feature>
<evidence type="ECO:0000313" key="12">
    <source>
        <dbReference type="Proteomes" id="UP001163105"/>
    </source>
</evidence>
<evidence type="ECO:0000256" key="4">
    <source>
        <dbReference type="ARBA" id="ARBA00022679"/>
    </source>
</evidence>
<evidence type="ECO:0000256" key="7">
    <source>
        <dbReference type="ARBA" id="ARBA00032166"/>
    </source>
</evidence>
<dbReference type="GO" id="GO:0052905">
    <property type="term" value="F:tRNA (guanosine(9)-N1)-methyltransferase activity"/>
    <property type="evidence" value="ECO:0007669"/>
    <property type="project" value="UniProtKB-EC"/>
</dbReference>
<protein>
    <recommendedName>
        <fullName evidence="2">tRNA (guanine(9)-N1)-methyltransferase</fullName>
        <ecNumber evidence="1">2.1.1.221</ecNumber>
    </recommendedName>
    <alternativeName>
        <fullName evidence="7">tRNA methyltransferase 10</fullName>
    </alternativeName>
    <alternativeName>
        <fullName evidence="6">tRNA(m1G9)-methyltransferase</fullName>
    </alternativeName>
</protein>
<comment type="catalytic activity">
    <reaction evidence="8">
        <text>guanosine(9) in tRNA + S-adenosyl-L-methionine = N(1)-methylguanosine(9) in tRNA + S-adenosyl-L-homocysteine + H(+)</text>
        <dbReference type="Rhea" id="RHEA:43156"/>
        <dbReference type="Rhea" id="RHEA-COMP:10367"/>
        <dbReference type="Rhea" id="RHEA-COMP:10368"/>
        <dbReference type="ChEBI" id="CHEBI:15378"/>
        <dbReference type="ChEBI" id="CHEBI:57856"/>
        <dbReference type="ChEBI" id="CHEBI:59789"/>
        <dbReference type="ChEBI" id="CHEBI:73542"/>
        <dbReference type="ChEBI" id="CHEBI:74269"/>
        <dbReference type="EC" id="2.1.1.221"/>
    </reaction>
</comment>
<dbReference type="InterPro" id="IPR007356">
    <property type="entry name" value="tRNA_m1G_MeTrfase_euk"/>
</dbReference>
<organism evidence="11 12">
    <name type="scientific">Purpureocillium lavendulum</name>
    <dbReference type="NCBI Taxonomy" id="1247861"/>
    <lineage>
        <taxon>Eukaryota</taxon>
        <taxon>Fungi</taxon>
        <taxon>Dikarya</taxon>
        <taxon>Ascomycota</taxon>
        <taxon>Pezizomycotina</taxon>
        <taxon>Sordariomycetes</taxon>
        <taxon>Hypocreomycetidae</taxon>
        <taxon>Hypocreales</taxon>
        <taxon>Ophiocordycipitaceae</taxon>
        <taxon>Purpureocillium</taxon>
    </lineage>
</organism>
<proteinExistence type="predicted"/>
<feature type="region of interest" description="Disordered" evidence="9">
    <location>
        <begin position="217"/>
        <end position="242"/>
    </location>
</feature>
<dbReference type="GO" id="GO:0002939">
    <property type="term" value="P:tRNA N1-guanine methylation"/>
    <property type="evidence" value="ECO:0007669"/>
    <property type="project" value="TreeGrafter"/>
</dbReference>
<evidence type="ECO:0000259" key="10">
    <source>
        <dbReference type="PROSITE" id="PS51675"/>
    </source>
</evidence>
<feature type="region of interest" description="Disordered" evidence="9">
    <location>
        <begin position="1"/>
        <end position="123"/>
    </location>
</feature>
<dbReference type="Proteomes" id="UP001163105">
    <property type="component" value="Unassembled WGS sequence"/>
</dbReference>
<dbReference type="PANTHER" id="PTHR13563">
    <property type="entry name" value="TRNA (GUANINE-9-) METHYLTRANSFERASE"/>
    <property type="match status" value="1"/>
</dbReference>
<dbReference type="InterPro" id="IPR038459">
    <property type="entry name" value="MT_TRM10-typ_sf"/>
</dbReference>
<feature type="compositionally biased region" description="Gly residues" evidence="9">
    <location>
        <begin position="221"/>
        <end position="238"/>
    </location>
</feature>
<dbReference type="CDD" id="cd18089">
    <property type="entry name" value="SPOUT_Trm10-like"/>
    <property type="match status" value="1"/>
</dbReference>
<dbReference type="GO" id="GO:0000049">
    <property type="term" value="F:tRNA binding"/>
    <property type="evidence" value="ECO:0007669"/>
    <property type="project" value="TreeGrafter"/>
</dbReference>
<feature type="domain" description="SAM-dependent MTase TRM10-type" evidence="10">
    <location>
        <begin position="119"/>
        <end position="374"/>
    </location>
</feature>
<reference evidence="11" key="1">
    <citation type="submission" date="2023-01" db="EMBL/GenBank/DDBJ databases">
        <title>The growth and conidiation of Purpureocillium lavendulum are regulated by nitrogen source and histone H3K14 acetylation.</title>
        <authorList>
            <person name="Tang P."/>
            <person name="Han J."/>
            <person name="Zhang C."/>
            <person name="Tang P."/>
            <person name="Qi F."/>
            <person name="Zhang K."/>
            <person name="Liang L."/>
        </authorList>
    </citation>
    <scope>NUCLEOTIDE SEQUENCE</scope>
    <source>
        <strain evidence="11">YMF1.00683</strain>
    </source>
</reference>
<evidence type="ECO:0000256" key="2">
    <source>
        <dbReference type="ARBA" id="ARBA00020451"/>
    </source>
</evidence>
<accession>A0AB34FRJ0</accession>
<keyword evidence="3" id="KW-0489">Methyltransferase</keyword>
<feature type="compositionally biased region" description="Basic and acidic residues" evidence="9">
    <location>
        <begin position="75"/>
        <end position="85"/>
    </location>
</feature>
<evidence type="ECO:0000256" key="6">
    <source>
        <dbReference type="ARBA" id="ARBA00031792"/>
    </source>
</evidence>
<feature type="compositionally biased region" description="Basic residues" evidence="9">
    <location>
        <begin position="86"/>
        <end position="97"/>
    </location>
</feature>
<name>A0AB34FRJ0_9HYPO</name>
<keyword evidence="5" id="KW-0949">S-adenosyl-L-methionine</keyword>